<dbReference type="GO" id="GO:0005509">
    <property type="term" value="F:calcium ion binding"/>
    <property type="evidence" value="ECO:0007669"/>
    <property type="project" value="InterPro"/>
</dbReference>
<gene>
    <name evidence="19" type="ORF">SteCoe_8044</name>
</gene>
<evidence type="ECO:0000256" key="10">
    <source>
        <dbReference type="ARBA" id="ARBA00022837"/>
    </source>
</evidence>
<evidence type="ECO:0000259" key="18">
    <source>
        <dbReference type="PROSITE" id="PS50222"/>
    </source>
</evidence>
<evidence type="ECO:0000313" key="20">
    <source>
        <dbReference type="Proteomes" id="UP000187209"/>
    </source>
</evidence>
<evidence type="ECO:0000256" key="7">
    <source>
        <dbReference type="ARBA" id="ARBA00022737"/>
    </source>
</evidence>
<dbReference type="FunFam" id="1.10.510.10:FF:000571">
    <property type="entry name" value="Maternal embryonic leucine zipper kinase"/>
    <property type="match status" value="1"/>
</dbReference>
<dbReference type="GO" id="GO:0004674">
    <property type="term" value="F:protein serine/threonine kinase activity"/>
    <property type="evidence" value="ECO:0007669"/>
    <property type="project" value="UniProtKB-KW"/>
</dbReference>
<keyword evidence="7" id="KW-0677">Repeat</keyword>
<dbReference type="InterPro" id="IPR011992">
    <property type="entry name" value="EF-hand-dom_pair"/>
</dbReference>
<feature type="domain" description="Protein kinase" evidence="17">
    <location>
        <begin position="91"/>
        <end position="350"/>
    </location>
</feature>
<dbReference type="PROSITE" id="PS00107">
    <property type="entry name" value="PROTEIN_KINASE_ATP"/>
    <property type="match status" value="1"/>
</dbReference>
<dbReference type="InterPro" id="IPR000719">
    <property type="entry name" value="Prot_kinase_dom"/>
</dbReference>
<evidence type="ECO:0000259" key="17">
    <source>
        <dbReference type="PROSITE" id="PS50011"/>
    </source>
</evidence>
<protein>
    <recommendedName>
        <fullName evidence="3">non-specific serine/threonine protein kinase</fullName>
        <ecNumber evidence="3">2.7.11.1</ecNumber>
    </recommendedName>
</protein>
<dbReference type="EC" id="2.7.11.1" evidence="3"/>
<organism evidence="19 20">
    <name type="scientific">Stentor coeruleus</name>
    <dbReference type="NCBI Taxonomy" id="5963"/>
    <lineage>
        <taxon>Eukaryota</taxon>
        <taxon>Sar</taxon>
        <taxon>Alveolata</taxon>
        <taxon>Ciliophora</taxon>
        <taxon>Postciliodesmatophora</taxon>
        <taxon>Heterotrichea</taxon>
        <taxon>Heterotrichida</taxon>
        <taxon>Stentoridae</taxon>
        <taxon>Stentor</taxon>
    </lineage>
</organism>
<dbReference type="SUPFAM" id="SSF47473">
    <property type="entry name" value="EF-hand"/>
    <property type="match status" value="1"/>
</dbReference>
<evidence type="ECO:0000256" key="8">
    <source>
        <dbReference type="ARBA" id="ARBA00022741"/>
    </source>
</evidence>
<feature type="domain" description="EF-hand" evidence="18">
    <location>
        <begin position="391"/>
        <end position="426"/>
    </location>
</feature>
<keyword evidence="6" id="KW-0479">Metal-binding</keyword>
<evidence type="ECO:0000256" key="6">
    <source>
        <dbReference type="ARBA" id="ARBA00022723"/>
    </source>
</evidence>
<dbReference type="InterPro" id="IPR011009">
    <property type="entry name" value="Kinase-like_dom_sf"/>
</dbReference>
<keyword evidence="16" id="KW-1133">Transmembrane helix</keyword>
<keyword evidence="8 15" id="KW-0547">Nucleotide-binding</keyword>
<dbReference type="PROSITE" id="PS00018">
    <property type="entry name" value="EF_HAND_1"/>
    <property type="match status" value="1"/>
</dbReference>
<dbReference type="PROSITE" id="PS50222">
    <property type="entry name" value="EF_HAND_2"/>
    <property type="match status" value="2"/>
</dbReference>
<reference evidence="19 20" key="1">
    <citation type="submission" date="2016-11" db="EMBL/GenBank/DDBJ databases">
        <title>The macronuclear genome of Stentor coeruleus: a giant cell with tiny introns.</title>
        <authorList>
            <person name="Slabodnick M."/>
            <person name="Ruby J.G."/>
            <person name="Reiff S.B."/>
            <person name="Swart E.C."/>
            <person name="Gosai S."/>
            <person name="Prabakaran S."/>
            <person name="Witkowska E."/>
            <person name="Larue G.E."/>
            <person name="Fisher S."/>
            <person name="Freeman R.M."/>
            <person name="Gunawardena J."/>
            <person name="Chu W."/>
            <person name="Stover N.A."/>
            <person name="Gregory B.D."/>
            <person name="Nowacki M."/>
            <person name="Derisi J."/>
            <person name="Roy S.W."/>
            <person name="Marshall W.F."/>
            <person name="Sood P."/>
        </authorList>
    </citation>
    <scope>NUCLEOTIDE SEQUENCE [LARGE SCALE GENOMIC DNA]</scope>
    <source>
        <strain evidence="19">WM001</strain>
    </source>
</reference>
<comment type="similarity">
    <text evidence="12">Belongs to the protein kinase superfamily. Ser/Thr protein kinase family. CDPK subfamily.</text>
</comment>
<dbReference type="Gene3D" id="3.30.200.20">
    <property type="entry name" value="Phosphorylase Kinase, domain 1"/>
    <property type="match status" value="1"/>
</dbReference>
<dbReference type="AlphaFoldDB" id="A0A1R2CL79"/>
<accession>A0A1R2CL79</accession>
<evidence type="ECO:0000256" key="3">
    <source>
        <dbReference type="ARBA" id="ARBA00012513"/>
    </source>
</evidence>
<dbReference type="Pfam" id="PF13499">
    <property type="entry name" value="EF-hand_7"/>
    <property type="match status" value="1"/>
</dbReference>
<feature type="domain" description="EF-hand" evidence="18">
    <location>
        <begin position="463"/>
        <end position="498"/>
    </location>
</feature>
<dbReference type="EMBL" id="MPUH01000118">
    <property type="protein sequence ID" value="OMJ89774.1"/>
    <property type="molecule type" value="Genomic_DNA"/>
</dbReference>
<keyword evidence="10" id="KW-0106">Calcium</keyword>
<dbReference type="OrthoDB" id="248923at2759"/>
<dbReference type="PANTHER" id="PTHR24349">
    <property type="entry name" value="SERINE/THREONINE-PROTEIN KINASE"/>
    <property type="match status" value="1"/>
</dbReference>
<comment type="catalytic activity">
    <reaction evidence="14">
        <text>L-seryl-[protein] + ATP = O-phospho-L-seryl-[protein] + ADP + H(+)</text>
        <dbReference type="Rhea" id="RHEA:17989"/>
        <dbReference type="Rhea" id="RHEA-COMP:9863"/>
        <dbReference type="Rhea" id="RHEA-COMP:11604"/>
        <dbReference type="ChEBI" id="CHEBI:15378"/>
        <dbReference type="ChEBI" id="CHEBI:29999"/>
        <dbReference type="ChEBI" id="CHEBI:30616"/>
        <dbReference type="ChEBI" id="CHEBI:83421"/>
        <dbReference type="ChEBI" id="CHEBI:456216"/>
        <dbReference type="EC" id="2.7.11.1"/>
    </reaction>
</comment>
<feature type="transmembrane region" description="Helical" evidence="16">
    <location>
        <begin position="274"/>
        <end position="294"/>
    </location>
</feature>
<keyword evidence="16" id="KW-0812">Transmembrane</keyword>
<dbReference type="SUPFAM" id="SSF56112">
    <property type="entry name" value="Protein kinase-like (PK-like)"/>
    <property type="match status" value="1"/>
</dbReference>
<dbReference type="InterPro" id="IPR050205">
    <property type="entry name" value="CDPK_Ser/Thr_kinases"/>
</dbReference>
<keyword evidence="20" id="KW-1185">Reference proteome</keyword>
<keyword evidence="11 15" id="KW-0067">ATP-binding</keyword>
<evidence type="ECO:0000256" key="12">
    <source>
        <dbReference type="ARBA" id="ARBA00024334"/>
    </source>
</evidence>
<keyword evidence="5" id="KW-0808">Transferase</keyword>
<evidence type="ECO:0000256" key="9">
    <source>
        <dbReference type="ARBA" id="ARBA00022777"/>
    </source>
</evidence>
<name>A0A1R2CL79_9CILI</name>
<dbReference type="InterPro" id="IPR018247">
    <property type="entry name" value="EF_Hand_1_Ca_BS"/>
</dbReference>
<dbReference type="CDD" id="cd00051">
    <property type="entry name" value="EFh"/>
    <property type="match status" value="1"/>
</dbReference>
<dbReference type="Proteomes" id="UP000187209">
    <property type="component" value="Unassembled WGS sequence"/>
</dbReference>
<dbReference type="FunFam" id="3.30.200.20:FF:000315">
    <property type="entry name" value="Calcium-dependent protein kinase 3"/>
    <property type="match status" value="1"/>
</dbReference>
<dbReference type="SMART" id="SM00054">
    <property type="entry name" value="EFh"/>
    <property type="match status" value="3"/>
</dbReference>
<keyword evidence="9" id="KW-0418">Kinase</keyword>
<proteinExistence type="inferred from homology"/>
<dbReference type="Pfam" id="PF00069">
    <property type="entry name" value="Pkinase"/>
    <property type="match status" value="1"/>
</dbReference>
<sequence>MGCTYGKKAKALHDKCIEIHKPFKNNEKNEIKAGSGIVNTIKNQSWVEDKGQYIQSSQVAKTKIPEIPLQTIKFESSLFAHFNNKSLYTDYELAGKIGEGFYGHVRLANHRKTRTQRAVKSIEKSKMSFTQIERNNFLNEFEILKQANHTNIVKTFDCYEDRTNFHIVMEYISEGKLLDYWAKVKPFSEATAAYFMQQILSAIAYCHEKGIIHGDLQPDNILLDSFTDKSIVKIVGFGNSILNGYVSFSNSQSSSVQFKAPEVLKKQKFCEKCDIWSCGIILYILLSGIVPFPGRTQEIIKKRILAGNISFKGPEWASISIQAKSLISQMLTYNDSTRITAQKALNSPWIQQNLKNLNLVSNLNTGSLTKISSQFKQAILMFIVSFALSKYCIRELTLILKKLDKNRDGKLSIEELKEAYNKVNKNRRAKDFEDIINAIDKDKIGFIKYKDFIAVCLKQDEIDNEVYLEIAFKTFDTGRTGKISIEKLGKAIGIEYDKKGDQKKMLMNNEDEEIDFGRFKKMIIKGIS</sequence>
<dbReference type="PROSITE" id="PS50011">
    <property type="entry name" value="PROTEIN_KINASE_DOM"/>
    <property type="match status" value="1"/>
</dbReference>
<keyword evidence="4" id="KW-0723">Serine/threonine-protein kinase</keyword>
<comment type="catalytic activity">
    <reaction evidence="13">
        <text>L-threonyl-[protein] + ATP = O-phospho-L-threonyl-[protein] + ADP + H(+)</text>
        <dbReference type="Rhea" id="RHEA:46608"/>
        <dbReference type="Rhea" id="RHEA-COMP:11060"/>
        <dbReference type="Rhea" id="RHEA-COMP:11605"/>
        <dbReference type="ChEBI" id="CHEBI:15378"/>
        <dbReference type="ChEBI" id="CHEBI:30013"/>
        <dbReference type="ChEBI" id="CHEBI:30616"/>
        <dbReference type="ChEBI" id="CHEBI:61977"/>
        <dbReference type="ChEBI" id="CHEBI:456216"/>
        <dbReference type="EC" id="2.7.11.1"/>
    </reaction>
</comment>
<dbReference type="InterPro" id="IPR002048">
    <property type="entry name" value="EF_hand_dom"/>
</dbReference>
<comment type="subunit">
    <text evidence="2">Monomer.</text>
</comment>
<comment type="cofactor">
    <cofactor evidence="1">
        <name>Mg(2+)</name>
        <dbReference type="ChEBI" id="CHEBI:18420"/>
    </cofactor>
</comment>
<evidence type="ECO:0000256" key="4">
    <source>
        <dbReference type="ARBA" id="ARBA00022527"/>
    </source>
</evidence>
<evidence type="ECO:0000256" key="1">
    <source>
        <dbReference type="ARBA" id="ARBA00001946"/>
    </source>
</evidence>
<evidence type="ECO:0000256" key="5">
    <source>
        <dbReference type="ARBA" id="ARBA00022679"/>
    </source>
</evidence>
<comment type="caution">
    <text evidence="19">The sequence shown here is derived from an EMBL/GenBank/DDBJ whole genome shotgun (WGS) entry which is preliminary data.</text>
</comment>
<evidence type="ECO:0000256" key="13">
    <source>
        <dbReference type="ARBA" id="ARBA00047899"/>
    </source>
</evidence>
<dbReference type="Gene3D" id="1.10.238.10">
    <property type="entry name" value="EF-hand"/>
    <property type="match status" value="2"/>
</dbReference>
<dbReference type="InterPro" id="IPR017441">
    <property type="entry name" value="Protein_kinase_ATP_BS"/>
</dbReference>
<dbReference type="CDD" id="cd05117">
    <property type="entry name" value="STKc_CAMK"/>
    <property type="match status" value="1"/>
</dbReference>
<evidence type="ECO:0000256" key="14">
    <source>
        <dbReference type="ARBA" id="ARBA00048679"/>
    </source>
</evidence>
<feature type="binding site" evidence="15">
    <location>
        <position position="120"/>
    </location>
    <ligand>
        <name>ATP</name>
        <dbReference type="ChEBI" id="CHEBI:30616"/>
    </ligand>
</feature>
<keyword evidence="16" id="KW-0472">Membrane</keyword>
<dbReference type="Gene3D" id="1.10.510.10">
    <property type="entry name" value="Transferase(Phosphotransferase) domain 1"/>
    <property type="match status" value="1"/>
</dbReference>
<dbReference type="GO" id="GO:0005524">
    <property type="term" value="F:ATP binding"/>
    <property type="evidence" value="ECO:0007669"/>
    <property type="project" value="UniProtKB-UniRule"/>
</dbReference>
<evidence type="ECO:0000256" key="16">
    <source>
        <dbReference type="SAM" id="Phobius"/>
    </source>
</evidence>
<evidence type="ECO:0000256" key="15">
    <source>
        <dbReference type="PROSITE-ProRule" id="PRU10141"/>
    </source>
</evidence>
<evidence type="ECO:0000256" key="11">
    <source>
        <dbReference type="ARBA" id="ARBA00022840"/>
    </source>
</evidence>
<evidence type="ECO:0000313" key="19">
    <source>
        <dbReference type="EMBL" id="OMJ89774.1"/>
    </source>
</evidence>
<evidence type="ECO:0000256" key="2">
    <source>
        <dbReference type="ARBA" id="ARBA00011245"/>
    </source>
</evidence>